<feature type="domain" description="Reverse transcriptase" evidence="1">
    <location>
        <begin position="211"/>
        <end position="459"/>
    </location>
</feature>
<dbReference type="EMBL" id="JABDTM020011529">
    <property type="protein sequence ID" value="KAH0820559.1"/>
    <property type="molecule type" value="Genomic_DNA"/>
</dbReference>
<sequence>MMDDLDLLVLICSEDEESSEEESKRSKESNIFKSRATKGAYELLIVHLHCTEEKSRPITLVNTLQLVGPEKNNCASVSRDVFLRERSIRREPLNLTLREIFRTRDLAIEAKEFRLKRADDTLTTSDYETANLFAHTFSHTYNHTLSQSKLPDHEVTPGRIITDVSFDPESILRKLQTIKPTSCPGPDNISPSILRNCSHRLSFPLSLLMEQSFHSSTLPCDWRTAYITPIHKSGNRLEANNYRPISLTSSVVKIMESIIVDRLDSFTSEFAIIPKEQYGFTKGKSVETNLLSCLNDWSSLVDLGKSVDVVYLDFAKAFDKVPINLLITKLKTHGISGRLLAWITHFLSDRKFAVKVNGVLSDFFDVLSGVPQGSVLGPKLFLLYTADIPGLFLSPCAMFAGDIKLYNDTDNSFTLQEDLNKVLCWSESWGLPLNKNKCVVLHIGKKNTGTSYHIDGVRLLAVLEHNDLGVVVSGNLTWANHISKQVRKANSRMYILHQCFTKSNLPLMSKLFKIFVRPVLEFAHPVWFPDRLQDLEVYERVQRMSCQSITCLFQMFTEICFDEARTYFSFIKKVYIDDDLTKEERETQKKLRELAREESDRGKRVKIGYRKIQINGDWFRWDKRQEKLKKIC</sequence>
<protein>
    <recommendedName>
        <fullName evidence="1">Reverse transcriptase domain-containing protein</fullName>
    </recommendedName>
</protein>
<evidence type="ECO:0000259" key="1">
    <source>
        <dbReference type="PROSITE" id="PS50878"/>
    </source>
</evidence>
<organism evidence="2 3">
    <name type="scientific">Tenebrio molitor</name>
    <name type="common">Yellow mealworm beetle</name>
    <dbReference type="NCBI Taxonomy" id="7067"/>
    <lineage>
        <taxon>Eukaryota</taxon>
        <taxon>Metazoa</taxon>
        <taxon>Ecdysozoa</taxon>
        <taxon>Arthropoda</taxon>
        <taxon>Hexapoda</taxon>
        <taxon>Insecta</taxon>
        <taxon>Pterygota</taxon>
        <taxon>Neoptera</taxon>
        <taxon>Endopterygota</taxon>
        <taxon>Coleoptera</taxon>
        <taxon>Polyphaga</taxon>
        <taxon>Cucujiformia</taxon>
        <taxon>Tenebrionidae</taxon>
        <taxon>Tenebrio</taxon>
    </lineage>
</organism>
<dbReference type="PROSITE" id="PS50878">
    <property type="entry name" value="RT_POL"/>
    <property type="match status" value="1"/>
</dbReference>
<gene>
    <name evidence="2" type="ORF">GEV33_002232</name>
</gene>
<dbReference type="SUPFAM" id="SSF56672">
    <property type="entry name" value="DNA/RNA polymerases"/>
    <property type="match status" value="1"/>
</dbReference>
<keyword evidence="3" id="KW-1185">Reference proteome</keyword>
<dbReference type="GO" id="GO:0071897">
    <property type="term" value="P:DNA biosynthetic process"/>
    <property type="evidence" value="ECO:0007669"/>
    <property type="project" value="UniProtKB-ARBA"/>
</dbReference>
<reference evidence="2" key="2">
    <citation type="submission" date="2021-08" db="EMBL/GenBank/DDBJ databases">
        <authorList>
            <person name="Eriksson T."/>
        </authorList>
    </citation>
    <scope>NUCLEOTIDE SEQUENCE</scope>
    <source>
        <strain evidence="2">Stoneville</strain>
        <tissue evidence="2">Whole head</tissue>
    </source>
</reference>
<dbReference type="Pfam" id="PF00078">
    <property type="entry name" value="RVT_1"/>
    <property type="match status" value="1"/>
</dbReference>
<proteinExistence type="predicted"/>
<evidence type="ECO:0000313" key="2">
    <source>
        <dbReference type="EMBL" id="KAH0820559.1"/>
    </source>
</evidence>
<comment type="caution">
    <text evidence="2">The sequence shown here is derived from an EMBL/GenBank/DDBJ whole genome shotgun (WGS) entry which is preliminary data.</text>
</comment>
<dbReference type="PRINTS" id="PR01345">
    <property type="entry name" value="CERVTRCPTASE"/>
</dbReference>
<dbReference type="InterPro" id="IPR000477">
    <property type="entry name" value="RT_dom"/>
</dbReference>
<dbReference type="InterPro" id="IPR043502">
    <property type="entry name" value="DNA/RNA_pol_sf"/>
</dbReference>
<dbReference type="AlphaFoldDB" id="A0A8J6HTJ7"/>
<evidence type="ECO:0000313" key="3">
    <source>
        <dbReference type="Proteomes" id="UP000719412"/>
    </source>
</evidence>
<accession>A0A8J6HTJ7</accession>
<dbReference type="CDD" id="cd01650">
    <property type="entry name" value="RT_nLTR_like"/>
    <property type="match status" value="1"/>
</dbReference>
<reference evidence="2" key="1">
    <citation type="journal article" date="2020" name="J Insects Food Feed">
        <title>The yellow mealworm (Tenebrio molitor) genome: a resource for the emerging insects as food and feed industry.</title>
        <authorList>
            <person name="Eriksson T."/>
            <person name="Andere A."/>
            <person name="Kelstrup H."/>
            <person name="Emery V."/>
            <person name="Picard C."/>
        </authorList>
    </citation>
    <scope>NUCLEOTIDE SEQUENCE</scope>
    <source>
        <strain evidence="2">Stoneville</strain>
        <tissue evidence="2">Whole head</tissue>
    </source>
</reference>
<dbReference type="Proteomes" id="UP000719412">
    <property type="component" value="Unassembled WGS sequence"/>
</dbReference>
<name>A0A8J6HTJ7_TENMO</name>
<dbReference type="PANTHER" id="PTHR33332">
    <property type="entry name" value="REVERSE TRANSCRIPTASE DOMAIN-CONTAINING PROTEIN"/>
    <property type="match status" value="1"/>
</dbReference>